<reference evidence="1 2" key="1">
    <citation type="submission" date="2020-02" db="EMBL/GenBank/DDBJ databases">
        <authorList>
            <person name="Gao J."/>
            <person name="Sun J."/>
        </authorList>
    </citation>
    <scope>NUCLEOTIDE SEQUENCE [LARGE SCALE GENOMIC DNA]</scope>
    <source>
        <strain evidence="1 2">7124</strain>
    </source>
</reference>
<dbReference type="Proteomes" id="UP000480151">
    <property type="component" value="Unassembled WGS sequence"/>
</dbReference>
<keyword evidence="2" id="KW-1185">Reference proteome</keyword>
<proteinExistence type="predicted"/>
<dbReference type="EMBL" id="JAAKGU010000010">
    <property type="protein sequence ID" value="NGM84473.1"/>
    <property type="molecule type" value="Genomic_DNA"/>
</dbReference>
<gene>
    <name evidence="1" type="ORF">G5B47_18850</name>
</gene>
<dbReference type="Pfam" id="PF04748">
    <property type="entry name" value="Polysacc_deac_2"/>
    <property type="match status" value="1"/>
</dbReference>
<accession>A0A6M1PRU2</accession>
<organism evidence="1 2">
    <name type="scientific">Paenibacillus apii</name>
    <dbReference type="NCBI Taxonomy" id="1850370"/>
    <lineage>
        <taxon>Bacteria</taxon>
        <taxon>Bacillati</taxon>
        <taxon>Bacillota</taxon>
        <taxon>Bacilli</taxon>
        <taxon>Bacillales</taxon>
        <taxon>Paenibacillaceae</taxon>
        <taxon>Paenibacillus</taxon>
    </lineage>
</organism>
<protein>
    <submittedName>
        <fullName evidence="1">Divergent polysaccharide deacetylase family protein</fullName>
    </submittedName>
</protein>
<name>A0A6M1PRU2_9BACL</name>
<dbReference type="InterPro" id="IPR006837">
    <property type="entry name" value="Divergent_DAC"/>
</dbReference>
<dbReference type="AlphaFoldDB" id="A0A6M1PRU2"/>
<dbReference type="RefSeq" id="WP_165101381.1">
    <property type="nucleotide sequence ID" value="NZ_JAAKGU010000010.1"/>
</dbReference>
<dbReference type="PANTHER" id="PTHR30105">
    <property type="entry name" value="UNCHARACTERIZED YIBQ-RELATED"/>
    <property type="match status" value="1"/>
</dbReference>
<evidence type="ECO:0000313" key="1">
    <source>
        <dbReference type="EMBL" id="NGM84473.1"/>
    </source>
</evidence>
<comment type="caution">
    <text evidence="1">The sequence shown here is derived from an EMBL/GenBank/DDBJ whole genome shotgun (WGS) entry which is preliminary data.</text>
</comment>
<dbReference type="Gene3D" id="3.20.20.370">
    <property type="entry name" value="Glycoside hydrolase/deacetylase"/>
    <property type="match status" value="1"/>
</dbReference>
<dbReference type="SUPFAM" id="SSF88713">
    <property type="entry name" value="Glycoside hydrolase/deacetylase"/>
    <property type="match status" value="1"/>
</dbReference>
<sequence length="317" mass="34825">MNKNHLRQPNRIGSKSAALVVLIISLAIVGGNGNAAAWQKYESAGHGKAADQTRDYSFNNRQILPGRVKTNTLVPAGPTAEGGHPSVAVIIDDFGNNMRGTEEMLELPIKLTVAVMPFLSTSEADARRAHERGFDVLVHLPMEPRNGKREWLGPGVIRSDMSDEEIRKSVEAAIDEVPYAIGINNHMGSKVTGDERVMRAVLSVCKERGLFFVDSHTNYRSVAGRVAEQMGLPRVENHVFLDDAHTARHVTRQLQLAGKRALDDHYCVTIGHVGIQGKETAAGIRGGIKELKNHVQFIGISDLVKKEWNWNPEPTIP</sequence>
<dbReference type="GO" id="GO:0005975">
    <property type="term" value="P:carbohydrate metabolic process"/>
    <property type="evidence" value="ECO:0007669"/>
    <property type="project" value="InterPro"/>
</dbReference>
<dbReference type="InterPro" id="IPR011330">
    <property type="entry name" value="Glyco_hydro/deAcase_b/a-brl"/>
</dbReference>
<dbReference type="CDD" id="cd10936">
    <property type="entry name" value="CE4_DAC2"/>
    <property type="match status" value="1"/>
</dbReference>
<evidence type="ECO:0000313" key="2">
    <source>
        <dbReference type="Proteomes" id="UP000480151"/>
    </source>
</evidence>
<dbReference type="PANTHER" id="PTHR30105:SF2">
    <property type="entry name" value="DIVERGENT POLYSACCHARIDE DEACETYLASE SUPERFAMILY"/>
    <property type="match status" value="1"/>
</dbReference>